<dbReference type="Pfam" id="PF05225">
    <property type="entry name" value="HTH_psq"/>
    <property type="match status" value="1"/>
</dbReference>
<proteinExistence type="predicted"/>
<dbReference type="GO" id="GO:0003677">
    <property type="term" value="F:DNA binding"/>
    <property type="evidence" value="ECO:0007669"/>
    <property type="project" value="InterPro"/>
</dbReference>
<feature type="region of interest" description="Disordered" evidence="2">
    <location>
        <begin position="1"/>
        <end position="22"/>
    </location>
</feature>
<dbReference type="AlphaFoldDB" id="A0A2A4JD21"/>
<reference evidence="4" key="1">
    <citation type="submission" date="2017-09" db="EMBL/GenBank/DDBJ databases">
        <title>Contemporary evolution of a Lepidopteran species, Heliothis virescens, in response to modern agricultural practices.</title>
        <authorList>
            <person name="Fritz M.L."/>
            <person name="Deyonke A.M."/>
            <person name="Papanicolaou A."/>
            <person name="Micinski S."/>
            <person name="Westbrook J."/>
            <person name="Gould F."/>
        </authorList>
    </citation>
    <scope>NUCLEOTIDE SEQUENCE [LARGE SCALE GENOMIC DNA]</scope>
    <source>
        <strain evidence="4">HvINT-</strain>
        <tissue evidence="4">Whole body</tissue>
    </source>
</reference>
<dbReference type="EMBL" id="NWSH01002054">
    <property type="protein sequence ID" value="PCG69293.1"/>
    <property type="molecule type" value="Genomic_DNA"/>
</dbReference>
<evidence type="ECO:0000256" key="2">
    <source>
        <dbReference type="SAM" id="MobiDB-lite"/>
    </source>
</evidence>
<organism evidence="4">
    <name type="scientific">Heliothis virescens</name>
    <name type="common">Tobacco budworm moth</name>
    <dbReference type="NCBI Taxonomy" id="7102"/>
    <lineage>
        <taxon>Eukaryota</taxon>
        <taxon>Metazoa</taxon>
        <taxon>Ecdysozoa</taxon>
        <taxon>Arthropoda</taxon>
        <taxon>Hexapoda</taxon>
        <taxon>Insecta</taxon>
        <taxon>Pterygota</taxon>
        <taxon>Neoptera</taxon>
        <taxon>Endopterygota</taxon>
        <taxon>Lepidoptera</taxon>
        <taxon>Glossata</taxon>
        <taxon>Ditrysia</taxon>
        <taxon>Noctuoidea</taxon>
        <taxon>Noctuidae</taxon>
        <taxon>Heliothinae</taxon>
        <taxon>Heliothis</taxon>
    </lineage>
</organism>
<dbReference type="GO" id="GO:0005634">
    <property type="term" value="C:nucleus"/>
    <property type="evidence" value="ECO:0007669"/>
    <property type="project" value="UniProtKB-SubCell"/>
</dbReference>
<dbReference type="InterPro" id="IPR009057">
    <property type="entry name" value="Homeodomain-like_sf"/>
</dbReference>
<evidence type="ECO:0000256" key="1">
    <source>
        <dbReference type="ARBA" id="ARBA00004123"/>
    </source>
</evidence>
<protein>
    <recommendedName>
        <fullName evidence="3">HTH psq-type domain-containing protein</fullName>
    </recommendedName>
</protein>
<evidence type="ECO:0000313" key="4">
    <source>
        <dbReference type="EMBL" id="PCG69293.1"/>
    </source>
</evidence>
<dbReference type="STRING" id="7102.A0A2A4JD21"/>
<comment type="caution">
    <text evidence="4">The sequence shown here is derived from an EMBL/GenBank/DDBJ whole genome shotgun (WGS) entry which is preliminary data.</text>
</comment>
<evidence type="ECO:0000259" key="3">
    <source>
        <dbReference type="Pfam" id="PF05225"/>
    </source>
</evidence>
<dbReference type="Gene3D" id="1.10.10.60">
    <property type="entry name" value="Homeodomain-like"/>
    <property type="match status" value="1"/>
</dbReference>
<comment type="subcellular location">
    <subcellularLocation>
        <location evidence="1">Nucleus</location>
    </subcellularLocation>
</comment>
<name>A0A2A4JD21_HELVI</name>
<feature type="domain" description="HTH psq-type" evidence="3">
    <location>
        <begin position="19"/>
        <end position="53"/>
    </location>
</feature>
<accession>A0A2A4JD21</accession>
<dbReference type="SUPFAM" id="SSF46689">
    <property type="entry name" value="Homeodomain-like"/>
    <property type="match status" value="1"/>
</dbReference>
<sequence>MPGNNSDGETKKKKGDWDPASMHKAVQKVLSNEISARRAAELYQVPRTTLNDRISAIKNSKEVSIKPVMGRFHKTFSSEHEEILAEHVKDLANRLMPLNKQEFLRLAFQLAEKLKLPHQFNKEKMLAGKNYYYAFMKRHSDLSLRTAESTSLMRAVGFNRPQVERFFEGLENLMQKFNFTPYKIWNCDETGVSIVQKHAKVLATKNQR</sequence>
<gene>
    <name evidence="4" type="ORF">B5V51_4265</name>
</gene>
<dbReference type="InterPro" id="IPR007889">
    <property type="entry name" value="HTH_Psq"/>
</dbReference>